<dbReference type="CDD" id="cd00892">
    <property type="entry name" value="PIKKc_ATR"/>
    <property type="match status" value="1"/>
</dbReference>
<evidence type="ECO:0000256" key="7">
    <source>
        <dbReference type="ARBA" id="ARBA00022741"/>
    </source>
</evidence>
<dbReference type="InterPro" id="IPR003152">
    <property type="entry name" value="FATC_dom"/>
</dbReference>
<name>A0A854Q8R4_CRYNE</name>
<dbReference type="SMART" id="SM00802">
    <property type="entry name" value="UME"/>
    <property type="match status" value="1"/>
</dbReference>
<reference evidence="24 25" key="1">
    <citation type="submission" date="2017-06" db="EMBL/GenBank/DDBJ databases">
        <title>Global population genomics of the pathogenic fungus Cryptococcus neoformans var. grubii.</title>
        <authorList>
            <person name="Cuomo C."/>
            <person name="Litvintseva A."/>
            <person name="Chen Y."/>
            <person name="Young S."/>
            <person name="Zeng Q."/>
            <person name="Chapman S."/>
            <person name="Gujja S."/>
            <person name="Saif S."/>
            <person name="Birren B."/>
        </authorList>
    </citation>
    <scope>NUCLEOTIDE SEQUENCE [LARGE SCALE GENOMIC DNA]</scope>
    <source>
        <strain evidence="24 25">Tu259-1</strain>
    </source>
</reference>
<evidence type="ECO:0000256" key="20">
    <source>
        <dbReference type="SAM" id="Coils"/>
    </source>
</evidence>
<organism evidence="24 25">
    <name type="scientific">Cryptococcus neoformans Tu259-1</name>
    <dbReference type="NCBI Taxonomy" id="1230072"/>
    <lineage>
        <taxon>Eukaryota</taxon>
        <taxon>Fungi</taxon>
        <taxon>Dikarya</taxon>
        <taxon>Basidiomycota</taxon>
        <taxon>Agaricomycotina</taxon>
        <taxon>Tremellomycetes</taxon>
        <taxon>Tremellales</taxon>
        <taxon>Cryptococcaceae</taxon>
        <taxon>Cryptococcus</taxon>
        <taxon>Cryptococcus neoformans species complex</taxon>
    </lineage>
</organism>
<dbReference type="InterPro" id="IPR016024">
    <property type="entry name" value="ARM-type_fold"/>
</dbReference>
<feature type="domain" description="FAT" evidence="22">
    <location>
        <begin position="1269"/>
        <end position="1806"/>
    </location>
</feature>
<keyword evidence="11" id="KW-0156">Chromatin regulator</keyword>
<dbReference type="InterPro" id="IPR056802">
    <property type="entry name" value="ATR-like_M-HEAT"/>
</dbReference>
<dbReference type="GO" id="GO:0006281">
    <property type="term" value="P:DNA repair"/>
    <property type="evidence" value="ECO:0007669"/>
    <property type="project" value="UniProtKB-KW"/>
</dbReference>
<dbReference type="PANTHER" id="PTHR11139">
    <property type="entry name" value="ATAXIA TELANGIECTASIA MUTATED ATM -RELATED"/>
    <property type="match status" value="1"/>
</dbReference>
<feature type="domain" description="FATC" evidence="23">
    <location>
        <begin position="2214"/>
        <end position="2246"/>
    </location>
</feature>
<dbReference type="InterPro" id="IPR011009">
    <property type="entry name" value="Kinase-like_dom_sf"/>
</dbReference>
<dbReference type="Pfam" id="PF08064">
    <property type="entry name" value="UME"/>
    <property type="match status" value="1"/>
</dbReference>
<dbReference type="PROSITE" id="PS51189">
    <property type="entry name" value="FAT"/>
    <property type="match status" value="1"/>
</dbReference>
<evidence type="ECO:0000259" key="21">
    <source>
        <dbReference type="PROSITE" id="PS50290"/>
    </source>
</evidence>
<dbReference type="PROSITE" id="PS51190">
    <property type="entry name" value="FATC"/>
    <property type="match status" value="1"/>
</dbReference>
<keyword evidence="14" id="KW-0469">Meiosis</keyword>
<evidence type="ECO:0000256" key="2">
    <source>
        <dbReference type="ARBA" id="ARBA00010769"/>
    </source>
</evidence>
<evidence type="ECO:0000256" key="14">
    <source>
        <dbReference type="ARBA" id="ARBA00023254"/>
    </source>
</evidence>
<dbReference type="GO" id="GO:0005694">
    <property type="term" value="C:chromosome"/>
    <property type="evidence" value="ECO:0007669"/>
    <property type="project" value="TreeGrafter"/>
</dbReference>
<dbReference type="SUPFAM" id="SSF56112">
    <property type="entry name" value="Protein kinase-like (PK-like)"/>
    <property type="match status" value="1"/>
</dbReference>
<evidence type="ECO:0000256" key="15">
    <source>
        <dbReference type="ARBA" id="ARBA00029679"/>
    </source>
</evidence>
<evidence type="ECO:0000259" key="23">
    <source>
        <dbReference type="PROSITE" id="PS51190"/>
    </source>
</evidence>
<dbReference type="GO" id="GO:0000723">
    <property type="term" value="P:telomere maintenance"/>
    <property type="evidence" value="ECO:0007669"/>
    <property type="project" value="TreeGrafter"/>
</dbReference>
<evidence type="ECO:0000256" key="17">
    <source>
        <dbReference type="ARBA" id="ARBA00033001"/>
    </source>
</evidence>
<dbReference type="PANTHER" id="PTHR11139:SF125">
    <property type="entry name" value="SERINE_THREONINE-PROTEIN KINASE MEC1"/>
    <property type="match status" value="1"/>
</dbReference>
<dbReference type="InterPro" id="IPR011990">
    <property type="entry name" value="TPR-like_helical_dom_sf"/>
</dbReference>
<dbReference type="Pfam" id="PF02260">
    <property type="entry name" value="FATC"/>
    <property type="match status" value="1"/>
</dbReference>
<evidence type="ECO:0000256" key="19">
    <source>
        <dbReference type="ARBA" id="ARBA00048679"/>
    </source>
</evidence>
<dbReference type="Gene3D" id="1.10.1070.11">
    <property type="entry name" value="Phosphatidylinositol 3-/4-kinase, catalytic domain"/>
    <property type="match status" value="1"/>
</dbReference>
<dbReference type="InterPro" id="IPR000403">
    <property type="entry name" value="PI3/4_kinase_cat_dom"/>
</dbReference>
<dbReference type="GO" id="GO:0000077">
    <property type="term" value="P:DNA damage checkpoint signaling"/>
    <property type="evidence" value="ECO:0007669"/>
    <property type="project" value="TreeGrafter"/>
</dbReference>
<dbReference type="SUPFAM" id="SSF48371">
    <property type="entry name" value="ARM repeat"/>
    <property type="match status" value="1"/>
</dbReference>
<proteinExistence type="inferred from homology"/>
<dbReference type="InterPro" id="IPR014009">
    <property type="entry name" value="PIK_FAT"/>
</dbReference>
<evidence type="ECO:0000256" key="13">
    <source>
        <dbReference type="ARBA" id="ARBA00023242"/>
    </source>
</evidence>
<evidence type="ECO:0000256" key="11">
    <source>
        <dbReference type="ARBA" id="ARBA00022853"/>
    </source>
</evidence>
<dbReference type="InterPro" id="IPR012993">
    <property type="entry name" value="UME"/>
</dbReference>
<accession>A0A854Q8R4</accession>
<dbReference type="InterPro" id="IPR050517">
    <property type="entry name" value="DDR_Repair_Kinase"/>
</dbReference>
<keyword evidence="10" id="KW-0067">ATP-binding</keyword>
<comment type="catalytic activity">
    <reaction evidence="19">
        <text>L-seryl-[protein] + ATP = O-phospho-L-seryl-[protein] + ADP + H(+)</text>
        <dbReference type="Rhea" id="RHEA:17989"/>
        <dbReference type="Rhea" id="RHEA-COMP:9863"/>
        <dbReference type="Rhea" id="RHEA-COMP:11604"/>
        <dbReference type="ChEBI" id="CHEBI:15378"/>
        <dbReference type="ChEBI" id="CHEBI:29999"/>
        <dbReference type="ChEBI" id="CHEBI:30616"/>
        <dbReference type="ChEBI" id="CHEBI:83421"/>
        <dbReference type="ChEBI" id="CHEBI:456216"/>
        <dbReference type="EC" id="2.7.11.1"/>
    </reaction>
</comment>
<keyword evidence="9 24" id="KW-0418">Kinase</keyword>
<keyword evidence="20" id="KW-0175">Coiled coil</keyword>
<evidence type="ECO:0000256" key="1">
    <source>
        <dbReference type="ARBA" id="ARBA00004123"/>
    </source>
</evidence>
<dbReference type="GO" id="GO:0004674">
    <property type="term" value="F:protein serine/threonine kinase activity"/>
    <property type="evidence" value="ECO:0007669"/>
    <property type="project" value="UniProtKB-KW"/>
</dbReference>
<feature type="coiled-coil region" evidence="20">
    <location>
        <begin position="1277"/>
        <end position="1304"/>
    </location>
</feature>
<dbReference type="SMART" id="SM00146">
    <property type="entry name" value="PI3Kc"/>
    <property type="match status" value="1"/>
</dbReference>
<dbReference type="SMART" id="SM01343">
    <property type="entry name" value="FATC"/>
    <property type="match status" value="1"/>
</dbReference>
<evidence type="ECO:0000256" key="3">
    <source>
        <dbReference type="ARBA" id="ARBA00012513"/>
    </source>
</evidence>
<evidence type="ECO:0000256" key="5">
    <source>
        <dbReference type="ARBA" id="ARBA00022527"/>
    </source>
</evidence>
<evidence type="ECO:0000256" key="12">
    <source>
        <dbReference type="ARBA" id="ARBA00023204"/>
    </source>
</evidence>
<dbReference type="OrthoDB" id="381190at2759"/>
<dbReference type="InterPro" id="IPR058681">
    <property type="entry name" value="HEAT_MEC1_N"/>
</dbReference>
<evidence type="ECO:0000256" key="4">
    <source>
        <dbReference type="ARBA" id="ARBA00021345"/>
    </source>
</evidence>
<dbReference type="Pfam" id="PF00454">
    <property type="entry name" value="PI3_PI4_kinase"/>
    <property type="match status" value="1"/>
</dbReference>
<dbReference type="EMBL" id="AMKT01000049">
    <property type="protein sequence ID" value="OXG19839.1"/>
    <property type="molecule type" value="Genomic_DNA"/>
</dbReference>
<evidence type="ECO:0000259" key="22">
    <source>
        <dbReference type="PROSITE" id="PS51189"/>
    </source>
</evidence>
<dbReference type="FunFam" id="1.10.1070.11:FF:000009">
    <property type="entry name" value="Putative serine/threonine-protein kinase ATR"/>
    <property type="match status" value="1"/>
</dbReference>
<dbReference type="Gene3D" id="3.30.1010.10">
    <property type="entry name" value="Phosphatidylinositol 3-kinase Catalytic Subunit, Chain A, domain 4"/>
    <property type="match status" value="1"/>
</dbReference>
<keyword evidence="7" id="KW-0547">Nucleotide-binding</keyword>
<evidence type="ECO:0000313" key="24">
    <source>
        <dbReference type="EMBL" id="OXG19839.1"/>
    </source>
</evidence>
<evidence type="ECO:0000256" key="16">
    <source>
        <dbReference type="ARBA" id="ARBA00030459"/>
    </source>
</evidence>
<dbReference type="PROSITE" id="PS50290">
    <property type="entry name" value="PI3_4_KINASE_3"/>
    <property type="match status" value="1"/>
</dbReference>
<protein>
    <recommendedName>
        <fullName evidence="4">Serine/threonine-protein kinase MEC1</fullName>
        <ecNumber evidence="3">2.7.11.1</ecNumber>
    </recommendedName>
    <alternativeName>
        <fullName evidence="17">ATR homolog</fullName>
    </alternativeName>
    <alternativeName>
        <fullName evidence="16">DNA-damage checkpoint kinase MEC1</fullName>
    </alternativeName>
    <alternativeName>
        <fullName evidence="15">Mitosis entry checkpoint protein 1</fullName>
    </alternativeName>
</protein>
<dbReference type="Gene3D" id="1.25.10.10">
    <property type="entry name" value="Leucine-rich Repeat Variant"/>
    <property type="match status" value="1"/>
</dbReference>
<evidence type="ECO:0000313" key="25">
    <source>
        <dbReference type="Proteomes" id="UP000199727"/>
    </source>
</evidence>
<evidence type="ECO:0000256" key="6">
    <source>
        <dbReference type="ARBA" id="ARBA00022679"/>
    </source>
</evidence>
<dbReference type="SUPFAM" id="SSF48452">
    <property type="entry name" value="TPR-like"/>
    <property type="match status" value="1"/>
</dbReference>
<dbReference type="GO" id="GO:0005524">
    <property type="term" value="F:ATP binding"/>
    <property type="evidence" value="ECO:0007669"/>
    <property type="project" value="UniProtKB-KW"/>
</dbReference>
<dbReference type="Pfam" id="PF25030">
    <property type="entry name" value="M-HEAT_ATR"/>
    <property type="match status" value="1"/>
</dbReference>
<keyword evidence="5" id="KW-0723">Serine/threonine-protein kinase</keyword>
<sequence length="2246" mass="252211">MTQLATQYNIQGADLQSLLPRLLSEGLTPSGDQQQSSPGDLVQVLLEHCILKPLSMSITVNVQQATYTLAIIKRQATLSPRFLTETYNQAPFYQWLIPRLLQIACSSIASVPTDESVQVVVYIIQILGRDQPDDEDTWAKGPGRAAQILSQLTLFCQDVIDGHESKLYGFAELPSNICAVLSIVSAILQLDLPFALSFISTACAQLSEASRLIDTPESQLIYIQTVNKALGRNIHQGLTKACSYVSSIDIVDGADRKIALMTFYEKMASVHEGLKYDVWWSLLRQCGNLDIKDDSIGFPGICHLLTPVGPRLSRDTIKQIVGLDQIKEWEKTAKEISIQTGNSVKLDTVSALLQKDVQKSKKRKRRTSGNLIADLRELLPDLPDPPEGSSIVDILIQNSLSLSAIAHLMPQIVRFAVGEHDWPRYPTSKEFNPKVLELWIKVNVFDLSMMNALSSIIEHAPSGAIAAESQNLEIIYEKVVMGLNARERPMRVAAGRTLSLFFMTQNAGVDHIIARKNQQRYIEAASTPLQSPATAETAVLLLGDLGRLAQGESLCFVLQLLLRQLGSYNSPLRSLAYTELVALAKHHHKTPYTLLSPFLDRISVLLADNIIRSPYMISETMQFIGSTRQNFLHTTLPHILPALVLSRNREALIHVASIVKQRLGRLFMDHIAGILAQVFLHPQQTAESLDFLVDLIRSMTHGYSEHEPLITVESLMGSCMVDLMVILVVELGDQDKAARRAAKLGLSKAMAYQRTGTDLGAFLKPYMLGVISQLNDMLHDVLGKKSVEYKKKIIRSMGVLIKLVGDSMSSFSPQIMASLQSTLGIKELRHETLNTWAVFTSTLKYADIGPFVGRTTGALVANWPTFDKTAKSVAIRIIDEIADSANDLSQFVEEVVGMDHIDELQRAASLLTAQRKKWPIDIRITKVLDRVASKNIAISLASIRELRLLLVTLQESIQDLVKGDTFNPVAARLMSTLLSIATRDGDCQELRDLSYECLGIIGALDPDRLGYYVESNTFTITSNFADHKESLDFALHLVRDLLVDAFRATNDTKHQNHLAFAIQELLRFCGFSLKVIHPASKIDPSIRQRWQSLPKDQLETLTPLLESRFTLHDVSFRTFSHPIYVAAPTYREWLQRWATDLISKVMSMPDTDRSVSDSKAIFGVFCGVLRNQDVSVAHHILPHLVLNVLLSGVREYRDEICLEIKTVLQDQVQPTSPADRRSLSAQVIFDLMDHLSKWLRLQRVKGSHLDRGERSKVVEGVLSSIETELMAHAALQSKAYARSLRSFEERIIQLREEKKDTAELQTYFERLHQIYAELDEPDGMEGVSAFVISPSLEHQIREHESTGRWTSAQSCWEVRLQQSPDDPTLHVGLLKCLRNLGHYDTLRTHIRGVITRHPDWSLQLAPFAAEAAWIIGDWDTVRQVGPDCPPIGQALLALHEDGDLSSVLTRVRREVGAGITGKGYTPVYEALLQLHLVQEIAMIQDTKKEIQIVSKSKNRHKVVQQHVRQLTASLDSRFYTTSPAFRVREAILSIRRTALGLMNTPSLNPEIGDAWILSSKIARKAGYEQTAYSATLQAREADAPFAFVQEAKLRRAQGSVFKALTDLQNTLAPLATDSKASENIEQDSFRRSRDLAKAVLLLARWANETDRFDQNEIVKRYTQAITLCDTLESPYYHLGHFYDGQVGDPAQKIIYNYHTCNYYSIALRHGVKYIFQTMPRMLTLWLDLGDTKDAKKKKFISKIHSVVGEAAHDLPAYQFYTAFPQIVSRIVHPSVDVSRILRSIMVRVISEYPQQALWPMVGVMKSCQDERRNACLAVFQKATSISTIIRDADTFSSTLLKFTDHKVDGRKREKSIQSHFPYVKSAFPTKMILPLQDALTCNLPTSSDTVKTHNPFPNAPIEIHDVEDRVDVMPSLQRPKKLVFIGSDGKAYPFLCKPHDDLRKDARVMDLNSMINKLLKSASESRRRQLYVRTYAVMPLNEECGLLEWVTNTHGFKGILETNYGRQNKKIFINEVIDLLTTTRKQCPPEVLTAVFKDKVLPLYKPTVFREWFLTSWPEPSAWLSSRLAYSRTLAVMSMIGYILGLGDRHGENILFDGLSGDTVHVDLNCLFEKGKTLEIPERVPFRLTQNMVDALGVTGVEGVFRKAAEITMSILRSNSDSLMSVLEAFVHDPLVEWTSRGRGKSDPRDIRSNADKNLHPIKRKLRGVMNEGTVVSVPNQVETLIKEATSPRNLGAMYVGWAPWL</sequence>
<dbReference type="Proteomes" id="UP000199727">
    <property type="component" value="Unassembled WGS sequence"/>
</dbReference>
<evidence type="ECO:0000256" key="10">
    <source>
        <dbReference type="ARBA" id="ARBA00022840"/>
    </source>
</evidence>
<comment type="subcellular location">
    <subcellularLocation>
        <location evidence="1">Nucleus</location>
    </subcellularLocation>
</comment>
<comment type="caution">
    <text evidence="24">The sequence shown here is derived from an EMBL/GenBank/DDBJ whole genome shotgun (WGS) entry which is preliminary data.</text>
</comment>
<evidence type="ECO:0000256" key="8">
    <source>
        <dbReference type="ARBA" id="ARBA00022763"/>
    </source>
</evidence>
<dbReference type="InterPro" id="IPR036940">
    <property type="entry name" value="PI3/4_kinase_cat_sf"/>
</dbReference>
<feature type="domain" description="PI3K/PI4K catalytic" evidence="21">
    <location>
        <begin position="1906"/>
        <end position="2224"/>
    </location>
</feature>
<dbReference type="GO" id="GO:0005634">
    <property type="term" value="C:nucleus"/>
    <property type="evidence" value="ECO:0007669"/>
    <property type="project" value="UniProtKB-SubCell"/>
</dbReference>
<comment type="similarity">
    <text evidence="2">Belongs to the PI3/PI4-kinase family. ATM subfamily.</text>
</comment>
<dbReference type="InterPro" id="IPR018936">
    <property type="entry name" value="PI3/4_kinase_CS"/>
</dbReference>
<evidence type="ECO:0000256" key="18">
    <source>
        <dbReference type="ARBA" id="ARBA00047899"/>
    </source>
</evidence>
<evidence type="ECO:0000256" key="9">
    <source>
        <dbReference type="ARBA" id="ARBA00022777"/>
    </source>
</evidence>
<dbReference type="EC" id="2.7.11.1" evidence="3"/>
<dbReference type="InterPro" id="IPR011989">
    <property type="entry name" value="ARM-like"/>
</dbReference>
<gene>
    <name evidence="24" type="ORF">C361_03899</name>
</gene>
<comment type="catalytic activity">
    <reaction evidence="18">
        <text>L-threonyl-[protein] + ATP = O-phospho-L-threonyl-[protein] + ADP + H(+)</text>
        <dbReference type="Rhea" id="RHEA:46608"/>
        <dbReference type="Rhea" id="RHEA-COMP:11060"/>
        <dbReference type="Rhea" id="RHEA-COMP:11605"/>
        <dbReference type="ChEBI" id="CHEBI:15378"/>
        <dbReference type="ChEBI" id="CHEBI:30013"/>
        <dbReference type="ChEBI" id="CHEBI:30616"/>
        <dbReference type="ChEBI" id="CHEBI:61977"/>
        <dbReference type="ChEBI" id="CHEBI:456216"/>
        <dbReference type="EC" id="2.7.11.1"/>
    </reaction>
</comment>
<dbReference type="Pfam" id="PF23593">
    <property type="entry name" value="HEAT_ATR"/>
    <property type="match status" value="1"/>
</dbReference>
<dbReference type="PROSITE" id="PS00916">
    <property type="entry name" value="PI3_4_KINASE_2"/>
    <property type="match status" value="1"/>
</dbReference>
<keyword evidence="6" id="KW-0808">Transferase</keyword>
<dbReference type="InterPro" id="IPR003151">
    <property type="entry name" value="PIK-rel_kinase_FAT"/>
</dbReference>
<dbReference type="Pfam" id="PF02259">
    <property type="entry name" value="FAT"/>
    <property type="match status" value="1"/>
</dbReference>
<keyword evidence="8" id="KW-0227">DNA damage</keyword>
<dbReference type="Pfam" id="PF25385">
    <property type="entry name" value="HEAT_MEC1_N"/>
    <property type="match status" value="1"/>
</dbReference>
<keyword evidence="13" id="KW-0539">Nucleus</keyword>
<keyword evidence="12" id="KW-0234">DNA repair</keyword>
<dbReference type="InterPro" id="IPR057564">
    <property type="entry name" value="HEAT_ATR"/>
</dbReference>